<protein>
    <recommendedName>
        <fullName evidence="4">NANOG neighbor homeobox</fullName>
    </recommendedName>
</protein>
<name>A0A5F9CTE9_RABIT</name>
<dbReference type="AlphaFoldDB" id="A0A5F9CTE9"/>
<dbReference type="GeneTree" id="ENSGT00940000169178"/>
<evidence type="ECO:0008006" key="4">
    <source>
        <dbReference type="Google" id="ProtNLM"/>
    </source>
</evidence>
<sequence length="195" mass="22798">EESINILTVVVPGKWDLLVGLVETDLKLLFSTLLYYLNFVSRAKSWDQNPEQSNRNHSEDERQRKQNRREGGAGKEGGKEEDKVEKELQEELKKDEKEECEALSPKSTLASKSLRNSLWEKFKFSKHLTLQDILSMLFRFNKIDKQIIKWLCEKRKKYNKEMPKQKGIKRLKRPVSIRTSKAMSISPSPRGGLYQ</sequence>
<dbReference type="Ensembl" id="ENSOCUT00000059137.1">
    <property type="protein sequence ID" value="ENSOCUP00000037009.1"/>
    <property type="gene ID" value="ENSOCUG00000036470.1"/>
</dbReference>
<reference evidence="2 3" key="1">
    <citation type="journal article" date="2011" name="Nature">
        <title>A high-resolution map of human evolutionary constraint using 29 mammals.</title>
        <authorList>
            <person name="Lindblad-Toh K."/>
            <person name="Garber M."/>
            <person name="Zuk O."/>
            <person name="Lin M.F."/>
            <person name="Parker B.J."/>
            <person name="Washietl S."/>
            <person name="Kheradpour P."/>
            <person name="Ernst J."/>
            <person name="Jordan G."/>
            <person name="Mauceli E."/>
            <person name="Ward L.D."/>
            <person name="Lowe C.B."/>
            <person name="Holloway A.K."/>
            <person name="Clamp M."/>
            <person name="Gnerre S."/>
            <person name="Alfoldi J."/>
            <person name="Beal K."/>
            <person name="Chang J."/>
            <person name="Clawson H."/>
            <person name="Cuff J."/>
            <person name="Di Palma F."/>
            <person name="Fitzgerald S."/>
            <person name="Flicek P."/>
            <person name="Guttman M."/>
            <person name="Hubisz M.J."/>
            <person name="Jaffe D.B."/>
            <person name="Jungreis I."/>
            <person name="Kent W.J."/>
            <person name="Kostka D."/>
            <person name="Lara M."/>
            <person name="Martins A.L."/>
            <person name="Massingham T."/>
            <person name="Moltke I."/>
            <person name="Raney B.J."/>
            <person name="Rasmussen M.D."/>
            <person name="Robinson J."/>
            <person name="Stark A."/>
            <person name="Vilella A.J."/>
            <person name="Wen J."/>
            <person name="Xie X."/>
            <person name="Zody M.C."/>
            <person name="Baldwin J."/>
            <person name="Bloom T."/>
            <person name="Chin C.W."/>
            <person name="Heiman D."/>
            <person name="Nicol R."/>
            <person name="Nusbaum C."/>
            <person name="Young S."/>
            <person name="Wilkinson J."/>
            <person name="Worley K.C."/>
            <person name="Kovar C.L."/>
            <person name="Muzny D.M."/>
            <person name="Gibbs R.A."/>
            <person name="Cree A."/>
            <person name="Dihn H.H."/>
            <person name="Fowler G."/>
            <person name="Jhangiani S."/>
            <person name="Joshi V."/>
            <person name="Lee S."/>
            <person name="Lewis L.R."/>
            <person name="Nazareth L.V."/>
            <person name="Okwuonu G."/>
            <person name="Santibanez J."/>
            <person name="Warren W.C."/>
            <person name="Mardis E.R."/>
            <person name="Weinstock G.M."/>
            <person name="Wilson R.K."/>
            <person name="Delehaunty K."/>
            <person name="Dooling D."/>
            <person name="Fronik C."/>
            <person name="Fulton L."/>
            <person name="Fulton B."/>
            <person name="Graves T."/>
            <person name="Minx P."/>
            <person name="Sodergren E."/>
            <person name="Birney E."/>
            <person name="Margulies E.H."/>
            <person name="Herrero J."/>
            <person name="Green E.D."/>
            <person name="Haussler D."/>
            <person name="Siepel A."/>
            <person name="Goldman N."/>
            <person name="Pollard K.S."/>
            <person name="Pedersen J.S."/>
            <person name="Lander E.S."/>
            <person name="Kellis M."/>
        </authorList>
    </citation>
    <scope>NUCLEOTIDE SEQUENCE [LARGE SCALE GENOMIC DNA]</scope>
    <source>
        <strain evidence="2 3">Thorbecke inbred</strain>
    </source>
</reference>
<dbReference type="Proteomes" id="UP000001811">
    <property type="component" value="Chromosome X"/>
</dbReference>
<keyword evidence="3" id="KW-1185">Reference proteome</keyword>
<dbReference type="EMBL" id="AAGW02041413">
    <property type="status" value="NOT_ANNOTATED_CDS"/>
    <property type="molecule type" value="Genomic_DNA"/>
</dbReference>
<evidence type="ECO:0000313" key="2">
    <source>
        <dbReference type="Ensembl" id="ENSOCUP00000037009.1"/>
    </source>
</evidence>
<feature type="region of interest" description="Disordered" evidence="1">
    <location>
        <begin position="47"/>
        <end position="106"/>
    </location>
</feature>
<reference evidence="2" key="3">
    <citation type="submission" date="2025-09" db="UniProtKB">
        <authorList>
            <consortium name="Ensembl"/>
        </authorList>
    </citation>
    <scope>IDENTIFICATION</scope>
    <source>
        <strain evidence="2">Thorbecke</strain>
    </source>
</reference>
<dbReference type="InParanoid" id="A0A5F9CTE9"/>
<reference evidence="2" key="2">
    <citation type="submission" date="2025-08" db="UniProtKB">
        <authorList>
            <consortium name="Ensembl"/>
        </authorList>
    </citation>
    <scope>IDENTIFICATION</scope>
    <source>
        <strain evidence="2">Thorbecke</strain>
    </source>
</reference>
<evidence type="ECO:0000313" key="3">
    <source>
        <dbReference type="Proteomes" id="UP000001811"/>
    </source>
</evidence>
<proteinExistence type="predicted"/>
<evidence type="ECO:0000256" key="1">
    <source>
        <dbReference type="SAM" id="MobiDB-lite"/>
    </source>
</evidence>
<organism evidence="2 3">
    <name type="scientific">Oryctolagus cuniculus</name>
    <name type="common">Rabbit</name>
    <dbReference type="NCBI Taxonomy" id="9986"/>
    <lineage>
        <taxon>Eukaryota</taxon>
        <taxon>Metazoa</taxon>
        <taxon>Chordata</taxon>
        <taxon>Craniata</taxon>
        <taxon>Vertebrata</taxon>
        <taxon>Euteleostomi</taxon>
        <taxon>Mammalia</taxon>
        <taxon>Eutheria</taxon>
        <taxon>Euarchontoglires</taxon>
        <taxon>Glires</taxon>
        <taxon>Lagomorpha</taxon>
        <taxon>Leporidae</taxon>
        <taxon>Oryctolagus</taxon>
    </lineage>
</organism>
<accession>A0A5F9CTE9</accession>
<feature type="compositionally biased region" description="Basic and acidic residues" evidence="1">
    <location>
        <begin position="54"/>
        <end position="97"/>
    </location>
</feature>